<dbReference type="PANTHER" id="PTHR30270">
    <property type="entry name" value="THIAMINE-MONOPHOSPHATE KINASE"/>
    <property type="match status" value="1"/>
</dbReference>
<feature type="domain" description="PurM-like C-terminal" evidence="4">
    <location>
        <begin position="154"/>
        <end position="298"/>
    </location>
</feature>
<keyword evidence="2" id="KW-0067">ATP-binding</keyword>
<feature type="binding site" evidence="2">
    <location>
        <begin position="125"/>
        <end position="126"/>
    </location>
    <ligand>
        <name>ATP</name>
        <dbReference type="ChEBI" id="CHEBI:30616"/>
    </ligand>
</feature>
<comment type="pathway">
    <text evidence="2">Cofactor biosynthesis; thiamine diphosphate biosynthesis; thiamine diphosphate from thiamine phosphate: step 1/1.</text>
</comment>
<keyword evidence="2 5" id="KW-0418">Kinase</keyword>
<feature type="binding site" evidence="2">
    <location>
        <position position="77"/>
    </location>
    <ligand>
        <name>Mg(2+)</name>
        <dbReference type="ChEBI" id="CHEBI:18420"/>
        <label>4</label>
    </ligand>
</feature>
<feature type="binding site" evidence="2">
    <location>
        <position position="48"/>
    </location>
    <ligand>
        <name>Mg(2+)</name>
        <dbReference type="ChEBI" id="CHEBI:18420"/>
        <label>1</label>
    </ligand>
</feature>
<evidence type="ECO:0000256" key="2">
    <source>
        <dbReference type="HAMAP-Rule" id="MF_02128"/>
    </source>
</evidence>
<dbReference type="InterPro" id="IPR036921">
    <property type="entry name" value="PurM-like_N_sf"/>
</dbReference>
<comment type="similarity">
    <text evidence="2">Belongs to the thiamine-monophosphate kinase family.</text>
</comment>
<name>A0ABY4CDM4_9BACT</name>
<dbReference type="RefSeq" id="WP_243540648.1">
    <property type="nucleotide sequence ID" value="NZ_CP093442.1"/>
</dbReference>
<feature type="binding site" evidence="2">
    <location>
        <position position="55"/>
    </location>
    <ligand>
        <name>substrate</name>
    </ligand>
</feature>
<sequence length="317" mass="35395">MQNTPKEWNLIDVIKYRVQRQNKNTVVPLGDDAFVFKNFPGYSVICQDMMVEDVHFKTDYCSAYSLGHKSLAVNLSDIAAMGARPHFIQCSLSLPAKYTTESWLDDFYKGMVALADEHGCEVIGGDLTASTDKISIDVSVYGSCEHPLTRKGVKSGDLLLSSGPLGLSYTGFLALNKNINGYEEAKKKHTQPLPRLDLVQTISQNHQKIHALMDCSDGLVNDSLQLIPENGGLHIFEESLPVHQETAQLAIDLGRSVTELVLWGGEDYELLMAIHPDDYSLFQDWKLIGQFTNSPGVFLTDSHAQKEIKEFKGWKHF</sequence>
<evidence type="ECO:0000259" key="3">
    <source>
        <dbReference type="Pfam" id="PF00586"/>
    </source>
</evidence>
<feature type="binding site" evidence="2">
    <location>
        <position position="77"/>
    </location>
    <ligand>
        <name>Mg(2+)</name>
        <dbReference type="ChEBI" id="CHEBI:18420"/>
        <label>2</label>
    </ligand>
</feature>
<feature type="binding site" evidence="2">
    <location>
        <position position="314"/>
    </location>
    <ligand>
        <name>substrate</name>
    </ligand>
</feature>
<accession>A0ABY4CDM4</accession>
<feature type="binding site" evidence="2">
    <location>
        <position position="216"/>
    </location>
    <ligand>
        <name>ATP</name>
        <dbReference type="ChEBI" id="CHEBI:30616"/>
    </ligand>
</feature>
<dbReference type="EMBL" id="CP093442">
    <property type="protein sequence ID" value="UOF02829.1"/>
    <property type="molecule type" value="Genomic_DNA"/>
</dbReference>
<comment type="caution">
    <text evidence="2">Lacks conserved residue(s) required for the propagation of feature annotation.</text>
</comment>
<dbReference type="NCBIfam" id="TIGR01379">
    <property type="entry name" value="thiL"/>
    <property type="match status" value="1"/>
</dbReference>
<feature type="binding site" evidence="2">
    <location>
        <position position="150"/>
    </location>
    <ligand>
        <name>ATP</name>
        <dbReference type="ChEBI" id="CHEBI:30616"/>
    </ligand>
</feature>
<feature type="binding site" evidence="2">
    <location>
        <position position="48"/>
    </location>
    <ligand>
        <name>Mg(2+)</name>
        <dbReference type="ChEBI" id="CHEBI:18420"/>
        <label>2</label>
    </ligand>
</feature>
<evidence type="ECO:0000256" key="1">
    <source>
        <dbReference type="ARBA" id="ARBA00022977"/>
    </source>
</evidence>
<feature type="domain" description="PurM-like N-terminal" evidence="3">
    <location>
        <begin position="30"/>
        <end position="142"/>
    </location>
</feature>
<keyword evidence="2" id="KW-0460">Magnesium</keyword>
<dbReference type="Gene3D" id="3.90.650.10">
    <property type="entry name" value="PurM-like C-terminal domain"/>
    <property type="match status" value="1"/>
</dbReference>
<dbReference type="InterPro" id="IPR036676">
    <property type="entry name" value="PurM-like_C_sf"/>
</dbReference>
<dbReference type="SUPFAM" id="SSF56042">
    <property type="entry name" value="PurM C-terminal domain-like"/>
    <property type="match status" value="1"/>
</dbReference>
<dbReference type="InterPro" id="IPR006283">
    <property type="entry name" value="ThiL-like"/>
</dbReference>
<protein>
    <recommendedName>
        <fullName evidence="2">Thiamine-monophosphate kinase</fullName>
        <shortName evidence="2">TMP kinase</shortName>
        <shortName evidence="2">Thiamine-phosphate kinase</shortName>
        <ecNumber evidence="2">2.7.4.16</ecNumber>
    </recommendedName>
</protein>
<evidence type="ECO:0000259" key="4">
    <source>
        <dbReference type="Pfam" id="PF02769"/>
    </source>
</evidence>
<dbReference type="EC" id="2.7.4.16" evidence="2"/>
<comment type="function">
    <text evidence="2">Catalyzes the ATP-dependent phosphorylation of thiamine-monophosphate (TMP) to form thiamine-pyrophosphate (TPP), the active form of vitamin B1.</text>
</comment>
<proteinExistence type="inferred from homology"/>
<dbReference type="InterPro" id="IPR016188">
    <property type="entry name" value="PurM-like_N"/>
</dbReference>
<feature type="binding site" evidence="2">
    <location>
        <position position="32"/>
    </location>
    <ligand>
        <name>Mg(2+)</name>
        <dbReference type="ChEBI" id="CHEBI:18420"/>
        <label>4</label>
    </ligand>
</feature>
<comment type="miscellaneous">
    <text evidence="2">Reaction mechanism of ThiL seems to utilize a direct, inline transfer of the gamma-phosphate of ATP to TMP rather than a phosphorylated enzyme intermediate.</text>
</comment>
<feature type="binding site" evidence="2">
    <location>
        <position position="217"/>
    </location>
    <ligand>
        <name>Mg(2+)</name>
        <dbReference type="ChEBI" id="CHEBI:18420"/>
        <label>5</label>
    </ligand>
</feature>
<dbReference type="PANTHER" id="PTHR30270:SF0">
    <property type="entry name" value="THIAMINE-MONOPHOSPHATE KINASE"/>
    <property type="match status" value="1"/>
</dbReference>
<feature type="binding site" evidence="2">
    <location>
        <position position="126"/>
    </location>
    <ligand>
        <name>Mg(2+)</name>
        <dbReference type="ChEBI" id="CHEBI:18420"/>
        <label>1</label>
    </ligand>
</feature>
<reference evidence="5" key="1">
    <citation type="submission" date="2022-03" db="EMBL/GenBank/DDBJ databases">
        <title>Genome Identification and Characterization of new species Bdellovibrio reynosense LBG001 sp. nov. from a Mexico soil sample.</title>
        <authorList>
            <person name="Camilli A."/>
            <person name="Ajao Y."/>
            <person name="Guo X."/>
        </authorList>
    </citation>
    <scope>NUCLEOTIDE SEQUENCE</scope>
    <source>
        <strain evidence="5">LBG001</strain>
    </source>
</reference>
<dbReference type="CDD" id="cd02194">
    <property type="entry name" value="ThiL"/>
    <property type="match status" value="1"/>
</dbReference>
<dbReference type="GO" id="GO:0009030">
    <property type="term" value="F:thiamine-phosphate kinase activity"/>
    <property type="evidence" value="ECO:0007669"/>
    <property type="project" value="UniProtKB-EC"/>
</dbReference>
<evidence type="ECO:0000313" key="6">
    <source>
        <dbReference type="Proteomes" id="UP000830116"/>
    </source>
</evidence>
<gene>
    <name evidence="2 5" type="primary">thiL</name>
    <name evidence="5" type="ORF">MNR06_07670</name>
</gene>
<keyword evidence="2" id="KW-0547">Nucleotide-binding</keyword>
<feature type="binding site" evidence="2">
    <location>
        <position position="214"/>
    </location>
    <ligand>
        <name>Mg(2+)</name>
        <dbReference type="ChEBI" id="CHEBI:18420"/>
        <label>3</label>
    </ligand>
</feature>
<organism evidence="5 6">
    <name type="scientific">Bdellovibrio reynosensis</name>
    <dbReference type="NCBI Taxonomy" id="2835041"/>
    <lineage>
        <taxon>Bacteria</taxon>
        <taxon>Pseudomonadati</taxon>
        <taxon>Bdellovibrionota</taxon>
        <taxon>Bdellovibrionia</taxon>
        <taxon>Bdellovibrionales</taxon>
        <taxon>Pseudobdellovibrionaceae</taxon>
        <taxon>Bdellovibrio</taxon>
    </lineage>
</organism>
<dbReference type="Gene3D" id="3.30.1330.10">
    <property type="entry name" value="PurM-like, N-terminal domain"/>
    <property type="match status" value="1"/>
</dbReference>
<feature type="binding site" evidence="2">
    <location>
        <position position="77"/>
    </location>
    <ligand>
        <name>Mg(2+)</name>
        <dbReference type="ChEBI" id="CHEBI:18420"/>
        <label>3</label>
    </ligand>
</feature>
<dbReference type="PIRSF" id="PIRSF005303">
    <property type="entry name" value="Thiam_monoph_kin"/>
    <property type="match status" value="1"/>
</dbReference>
<dbReference type="InterPro" id="IPR010918">
    <property type="entry name" value="PurM-like_C_dom"/>
</dbReference>
<dbReference type="HAMAP" id="MF_02128">
    <property type="entry name" value="TMP_kinase"/>
    <property type="match status" value="1"/>
</dbReference>
<keyword evidence="6" id="KW-1185">Reference proteome</keyword>
<feature type="binding site" evidence="2">
    <location>
        <position position="108"/>
    </location>
    <ligand>
        <name>ATP</name>
        <dbReference type="ChEBI" id="CHEBI:30616"/>
    </ligand>
</feature>
<feature type="binding site" evidence="2">
    <location>
        <position position="32"/>
    </location>
    <ligand>
        <name>Mg(2+)</name>
        <dbReference type="ChEBI" id="CHEBI:18420"/>
        <label>3</label>
    </ligand>
</feature>
<dbReference type="SUPFAM" id="SSF55326">
    <property type="entry name" value="PurM N-terminal domain-like"/>
    <property type="match status" value="1"/>
</dbReference>
<keyword evidence="2 5" id="KW-0808">Transferase</keyword>
<keyword evidence="1 2" id="KW-0784">Thiamine biosynthesis</keyword>
<keyword evidence="2" id="KW-0479">Metal-binding</keyword>
<dbReference type="Pfam" id="PF00586">
    <property type="entry name" value="AIRS"/>
    <property type="match status" value="1"/>
</dbReference>
<dbReference type="Pfam" id="PF02769">
    <property type="entry name" value="AIRS_C"/>
    <property type="match status" value="1"/>
</dbReference>
<comment type="catalytic activity">
    <reaction evidence="2">
        <text>thiamine phosphate + ATP = thiamine diphosphate + ADP</text>
        <dbReference type="Rhea" id="RHEA:15913"/>
        <dbReference type="ChEBI" id="CHEBI:30616"/>
        <dbReference type="ChEBI" id="CHEBI:37575"/>
        <dbReference type="ChEBI" id="CHEBI:58937"/>
        <dbReference type="ChEBI" id="CHEBI:456216"/>
        <dbReference type="EC" id="2.7.4.16"/>
    </reaction>
</comment>
<feature type="binding site" evidence="2">
    <location>
        <position position="266"/>
    </location>
    <ligand>
        <name>substrate</name>
    </ligand>
</feature>
<dbReference type="Proteomes" id="UP000830116">
    <property type="component" value="Chromosome"/>
</dbReference>
<evidence type="ECO:0000313" key="5">
    <source>
        <dbReference type="EMBL" id="UOF02829.1"/>
    </source>
</evidence>